<sequence length="69" mass="7980">MEDQKEKFYEVLRSLNQQCLTLDVLYRRRGISNPVNKSKEFAHLPKCATSCSTLQDDSSEGELNVVLFR</sequence>
<name>A0A655Z3K7_VIBCL</name>
<protein>
    <submittedName>
        <fullName evidence="1">Uncharacterized protein</fullName>
    </submittedName>
</protein>
<dbReference type="AlphaFoldDB" id="A0A655Z3K7"/>
<evidence type="ECO:0000313" key="4">
    <source>
        <dbReference type="Proteomes" id="UP000294145"/>
    </source>
</evidence>
<evidence type="ECO:0000313" key="1">
    <source>
        <dbReference type="EMBL" id="CSC59835.1"/>
    </source>
</evidence>
<organism evidence="1 3">
    <name type="scientific">Vibrio cholerae</name>
    <dbReference type="NCBI Taxonomy" id="666"/>
    <lineage>
        <taxon>Bacteria</taxon>
        <taxon>Pseudomonadati</taxon>
        <taxon>Pseudomonadota</taxon>
        <taxon>Gammaproteobacteria</taxon>
        <taxon>Vibrionales</taxon>
        <taxon>Vibrionaceae</taxon>
        <taxon>Vibrio</taxon>
    </lineage>
</organism>
<evidence type="ECO:0000313" key="3">
    <source>
        <dbReference type="Proteomes" id="UP000046067"/>
    </source>
</evidence>
<dbReference type="EMBL" id="SISP01000041">
    <property type="protein sequence ID" value="TBM38363.1"/>
    <property type="molecule type" value="Genomic_DNA"/>
</dbReference>
<reference evidence="1 3" key="1">
    <citation type="submission" date="2015-07" db="EMBL/GenBank/DDBJ databases">
        <authorList>
            <consortium name="Pathogen Informatics"/>
        </authorList>
    </citation>
    <scope>NUCLEOTIDE SEQUENCE [LARGE SCALE GENOMIC DNA]</scope>
    <source>
        <strain evidence="1 3">A325</strain>
    </source>
</reference>
<dbReference type="Proteomes" id="UP000046067">
    <property type="component" value="Unassembled WGS sequence"/>
</dbReference>
<dbReference type="EMBL" id="CWQJ01000023">
    <property type="protein sequence ID" value="CSC59835.1"/>
    <property type="molecule type" value="Genomic_DNA"/>
</dbReference>
<dbReference type="Proteomes" id="UP000294145">
    <property type="component" value="Unassembled WGS sequence"/>
</dbReference>
<evidence type="ECO:0000313" key="2">
    <source>
        <dbReference type="EMBL" id="TBM38363.1"/>
    </source>
</evidence>
<gene>
    <name evidence="1" type="ORF">ERS013201_03025</name>
    <name evidence="2" type="ORF">EYB64_18180</name>
</gene>
<proteinExistence type="predicted"/>
<reference evidence="2 4" key="2">
    <citation type="submission" date="2019-02" db="EMBL/GenBank/DDBJ databases">
        <title>Genomic plasticity associated with the antimicrobial resistance in Vibrio cholerae.</title>
        <authorList>
            <person name="Verma J."/>
            <person name="Bag S."/>
            <person name="Saha B."/>
            <person name="Kumar P."/>
            <person name="Ghosh T.S."/>
            <person name="Dayal M."/>
            <person name="Senapati T."/>
            <person name="Mehra S."/>
            <person name="Dey P."/>
            <person name="Desigamani A."/>
            <person name="Kumar D."/>
            <person name="Rana P."/>
            <person name="Kumar B."/>
            <person name="Maiti T.K."/>
            <person name="Sharma N.C."/>
            <person name="Bhadra R.K."/>
            <person name="Mutreja A."/>
            <person name="Nair G.B."/>
            <person name="Ramamurthy T."/>
            <person name="Das B."/>
        </authorList>
    </citation>
    <scope>NUCLEOTIDE SEQUENCE [LARGE SCALE GENOMIC DNA]</scope>
    <source>
        <strain evidence="2 4">IDH06781</strain>
    </source>
</reference>
<accession>A0A655Z3K7</accession>